<dbReference type="RefSeq" id="WP_115533973.1">
    <property type="nucleotide sequence ID" value="NZ_QRGA01000007.1"/>
</dbReference>
<proteinExistence type="predicted"/>
<reference evidence="1 2" key="1">
    <citation type="submission" date="2018-08" db="EMBL/GenBank/DDBJ databases">
        <title>Paraburkholderia sp. DHOM06 isolated from forest soil.</title>
        <authorList>
            <person name="Gao Z.-H."/>
            <person name="Qiu L.-H."/>
        </authorList>
    </citation>
    <scope>NUCLEOTIDE SEQUENCE [LARGE SCALE GENOMIC DNA]</scope>
    <source>
        <strain evidence="1 2">DHOM06</strain>
    </source>
</reference>
<dbReference type="Proteomes" id="UP000256838">
    <property type="component" value="Unassembled WGS sequence"/>
</dbReference>
<protein>
    <submittedName>
        <fullName evidence="1">Uncharacterized protein</fullName>
    </submittedName>
</protein>
<evidence type="ECO:0000313" key="1">
    <source>
        <dbReference type="EMBL" id="RDU98212.1"/>
    </source>
</evidence>
<accession>A0A3D8JZF8</accession>
<organism evidence="1 2">
    <name type="scientific">Trinickia dinghuensis</name>
    <dbReference type="NCBI Taxonomy" id="2291023"/>
    <lineage>
        <taxon>Bacteria</taxon>
        <taxon>Pseudomonadati</taxon>
        <taxon>Pseudomonadota</taxon>
        <taxon>Betaproteobacteria</taxon>
        <taxon>Burkholderiales</taxon>
        <taxon>Burkholderiaceae</taxon>
        <taxon>Trinickia</taxon>
    </lineage>
</organism>
<keyword evidence="2" id="KW-1185">Reference proteome</keyword>
<name>A0A3D8JZF8_9BURK</name>
<dbReference type="EMBL" id="QRGA01000007">
    <property type="protein sequence ID" value="RDU98212.1"/>
    <property type="molecule type" value="Genomic_DNA"/>
</dbReference>
<dbReference type="AlphaFoldDB" id="A0A3D8JZF8"/>
<comment type="caution">
    <text evidence="1">The sequence shown here is derived from an EMBL/GenBank/DDBJ whole genome shotgun (WGS) entry which is preliminary data.</text>
</comment>
<evidence type="ECO:0000313" key="2">
    <source>
        <dbReference type="Proteomes" id="UP000256838"/>
    </source>
</evidence>
<gene>
    <name evidence="1" type="ORF">DWV00_12860</name>
</gene>
<sequence length="74" mass="8548">MGNAYWRARASDAEHGYARKDIENVNRDGYDELPSRGFRYCDSRGMAAVEINLSGAFYQHEPPCRAMKQWIVTF</sequence>